<dbReference type="Proteomes" id="UP001149140">
    <property type="component" value="Unassembled WGS sequence"/>
</dbReference>
<dbReference type="InterPro" id="IPR036890">
    <property type="entry name" value="HATPase_C_sf"/>
</dbReference>
<dbReference type="SUPFAM" id="SSF55874">
    <property type="entry name" value="ATPase domain of HSP90 chaperone/DNA topoisomerase II/histidine kinase"/>
    <property type="match status" value="1"/>
</dbReference>
<dbReference type="GO" id="GO:0000155">
    <property type="term" value="F:phosphorelay sensor kinase activity"/>
    <property type="evidence" value="ECO:0007669"/>
    <property type="project" value="InterPro"/>
</dbReference>
<dbReference type="Gene3D" id="1.20.5.1930">
    <property type="match status" value="1"/>
</dbReference>
<keyword evidence="3" id="KW-0808">Transferase</keyword>
<dbReference type="PANTHER" id="PTHR24421">
    <property type="entry name" value="NITRATE/NITRITE SENSOR PROTEIN NARX-RELATED"/>
    <property type="match status" value="1"/>
</dbReference>
<gene>
    <name evidence="11" type="ORF">OM076_29700</name>
</gene>
<protein>
    <submittedName>
        <fullName evidence="11">Histidine kinase</fullName>
    </submittedName>
</protein>
<evidence type="ECO:0000256" key="1">
    <source>
        <dbReference type="ARBA" id="ARBA00004651"/>
    </source>
</evidence>
<dbReference type="SMART" id="SM00387">
    <property type="entry name" value="HATPase_c"/>
    <property type="match status" value="1"/>
</dbReference>
<sequence>MAAPNVIQALRARLGAPYTVRWLALYVAARLTAWAIAFALTAWSGIDQVDAVLLLYGPLSTAVLAASPALRRSPVAWAIDVTATLALVVDSGDWRSPYYLLWLVALALPAAYLPLRHAAWLALGAPVAFLFVAIWGGPAPGHLAVSSTETLAIHLSLPTLLVGGLAYVCDTLRRLSEERSQRERLAIEAERRRIAWELHDSAKQRLHAAHLLVSSLSGRVGEPLERVVARATVELESAASDMDSSLAELRSPLEGRRLDEALRERAGELSAADEHPTITVTGRAPVLPPLIAAHVYRIGSEAITNALRHADAETIAVDIHADAHRLRLRIADDGRGLPAERRPGANGLFAIESRAATIGATVTFSAADGERGTAIELLVPLHQNGAPT</sequence>
<dbReference type="InterPro" id="IPR011712">
    <property type="entry name" value="Sig_transdc_His_kin_sub3_dim/P"/>
</dbReference>
<dbReference type="EMBL" id="JAPDOD010000034">
    <property type="protein sequence ID" value="MDA0164482.1"/>
    <property type="molecule type" value="Genomic_DNA"/>
</dbReference>
<keyword evidence="4 9" id="KW-0812">Transmembrane</keyword>
<dbReference type="Gene3D" id="3.30.565.10">
    <property type="entry name" value="Histidine kinase-like ATPase, C-terminal domain"/>
    <property type="match status" value="1"/>
</dbReference>
<dbReference type="Pfam" id="PF07730">
    <property type="entry name" value="HisKA_3"/>
    <property type="match status" value="1"/>
</dbReference>
<dbReference type="InterPro" id="IPR003594">
    <property type="entry name" value="HATPase_dom"/>
</dbReference>
<comment type="caution">
    <text evidence="11">The sequence shown here is derived from an EMBL/GenBank/DDBJ whole genome shotgun (WGS) entry which is preliminary data.</text>
</comment>
<keyword evidence="7" id="KW-0902">Two-component regulatory system</keyword>
<evidence type="ECO:0000313" key="12">
    <source>
        <dbReference type="Proteomes" id="UP001149140"/>
    </source>
</evidence>
<evidence type="ECO:0000256" key="4">
    <source>
        <dbReference type="ARBA" id="ARBA00022692"/>
    </source>
</evidence>
<feature type="transmembrane region" description="Helical" evidence="9">
    <location>
        <begin position="96"/>
        <end position="113"/>
    </location>
</feature>
<dbReference type="InterPro" id="IPR050482">
    <property type="entry name" value="Sensor_HK_TwoCompSys"/>
</dbReference>
<reference evidence="11" key="1">
    <citation type="submission" date="2022-10" db="EMBL/GenBank/DDBJ databases">
        <title>The WGS of Solirubrobacter ginsenosidimutans DSM 21036.</title>
        <authorList>
            <person name="Jiang Z."/>
        </authorList>
    </citation>
    <scope>NUCLEOTIDE SEQUENCE</scope>
    <source>
        <strain evidence="11">DSM 21036</strain>
    </source>
</reference>
<keyword evidence="12" id="KW-1185">Reference proteome</keyword>
<dbReference type="AlphaFoldDB" id="A0A9X3N0E6"/>
<keyword evidence="6 9" id="KW-1133">Transmembrane helix</keyword>
<evidence type="ECO:0000256" key="7">
    <source>
        <dbReference type="ARBA" id="ARBA00023012"/>
    </source>
</evidence>
<feature type="transmembrane region" description="Helical" evidence="9">
    <location>
        <begin position="120"/>
        <end position="139"/>
    </location>
</feature>
<dbReference type="RefSeq" id="WP_270043735.1">
    <property type="nucleotide sequence ID" value="NZ_JAPDOD010000034.1"/>
</dbReference>
<name>A0A9X3N0E6_9ACTN</name>
<evidence type="ECO:0000259" key="10">
    <source>
        <dbReference type="SMART" id="SM00387"/>
    </source>
</evidence>
<dbReference type="CDD" id="cd16917">
    <property type="entry name" value="HATPase_UhpB-NarQ-NarX-like"/>
    <property type="match status" value="1"/>
</dbReference>
<dbReference type="GO" id="GO:0046983">
    <property type="term" value="F:protein dimerization activity"/>
    <property type="evidence" value="ECO:0007669"/>
    <property type="project" value="InterPro"/>
</dbReference>
<organism evidence="11 12">
    <name type="scientific">Solirubrobacter ginsenosidimutans</name>
    <dbReference type="NCBI Taxonomy" id="490573"/>
    <lineage>
        <taxon>Bacteria</taxon>
        <taxon>Bacillati</taxon>
        <taxon>Actinomycetota</taxon>
        <taxon>Thermoleophilia</taxon>
        <taxon>Solirubrobacterales</taxon>
        <taxon>Solirubrobacteraceae</taxon>
        <taxon>Solirubrobacter</taxon>
    </lineage>
</organism>
<dbReference type="Pfam" id="PF02518">
    <property type="entry name" value="HATPase_c"/>
    <property type="match status" value="1"/>
</dbReference>
<accession>A0A9X3N0E6</accession>
<dbReference type="GO" id="GO:0005886">
    <property type="term" value="C:plasma membrane"/>
    <property type="evidence" value="ECO:0007669"/>
    <property type="project" value="UniProtKB-SubCell"/>
</dbReference>
<evidence type="ECO:0000256" key="8">
    <source>
        <dbReference type="ARBA" id="ARBA00023136"/>
    </source>
</evidence>
<evidence type="ECO:0000256" key="3">
    <source>
        <dbReference type="ARBA" id="ARBA00022679"/>
    </source>
</evidence>
<evidence type="ECO:0000256" key="6">
    <source>
        <dbReference type="ARBA" id="ARBA00022989"/>
    </source>
</evidence>
<feature type="transmembrane region" description="Helical" evidence="9">
    <location>
        <begin position="151"/>
        <end position="169"/>
    </location>
</feature>
<evidence type="ECO:0000256" key="2">
    <source>
        <dbReference type="ARBA" id="ARBA00022475"/>
    </source>
</evidence>
<keyword evidence="5 11" id="KW-0418">Kinase</keyword>
<keyword evidence="2" id="KW-1003">Cell membrane</keyword>
<proteinExistence type="predicted"/>
<evidence type="ECO:0000256" key="9">
    <source>
        <dbReference type="SAM" id="Phobius"/>
    </source>
</evidence>
<feature type="domain" description="Histidine kinase/HSP90-like ATPase" evidence="10">
    <location>
        <begin position="290"/>
        <end position="383"/>
    </location>
</feature>
<evidence type="ECO:0000256" key="5">
    <source>
        <dbReference type="ARBA" id="ARBA00022777"/>
    </source>
</evidence>
<comment type="subcellular location">
    <subcellularLocation>
        <location evidence="1">Cell membrane</location>
        <topology evidence="1">Multi-pass membrane protein</topology>
    </subcellularLocation>
</comment>
<feature type="transmembrane region" description="Helical" evidence="9">
    <location>
        <begin position="20"/>
        <end position="40"/>
    </location>
</feature>
<dbReference type="PANTHER" id="PTHR24421:SF37">
    <property type="entry name" value="SENSOR HISTIDINE KINASE NARS"/>
    <property type="match status" value="1"/>
</dbReference>
<evidence type="ECO:0000313" key="11">
    <source>
        <dbReference type="EMBL" id="MDA0164482.1"/>
    </source>
</evidence>
<keyword evidence="8 9" id="KW-0472">Membrane</keyword>